<feature type="signal peptide" evidence="2">
    <location>
        <begin position="1"/>
        <end position="21"/>
    </location>
</feature>
<evidence type="ECO:0000256" key="2">
    <source>
        <dbReference type="SAM" id="SignalP"/>
    </source>
</evidence>
<evidence type="ECO:0000256" key="1">
    <source>
        <dbReference type="SAM" id="MobiDB-lite"/>
    </source>
</evidence>
<evidence type="ECO:0000313" key="3">
    <source>
        <dbReference type="EMBL" id="SEL71425.1"/>
    </source>
</evidence>
<dbReference type="STRING" id="573321.SAMN04488505_102922"/>
<gene>
    <name evidence="3" type="ORF">SAMN04488505_102922</name>
</gene>
<dbReference type="AlphaFoldDB" id="A0A1H7SFY5"/>
<protein>
    <recommendedName>
        <fullName evidence="5">Acid shock protein</fullName>
    </recommendedName>
</protein>
<reference evidence="3 4" key="1">
    <citation type="submission" date="2016-10" db="EMBL/GenBank/DDBJ databases">
        <authorList>
            <person name="de Groot N.N."/>
        </authorList>
    </citation>
    <scope>NUCLEOTIDE SEQUENCE [LARGE SCALE GENOMIC DNA]</scope>
    <source>
        <strain evidence="3 4">DSM 21039</strain>
    </source>
</reference>
<dbReference type="Proteomes" id="UP000198984">
    <property type="component" value="Unassembled WGS sequence"/>
</dbReference>
<dbReference type="EMBL" id="FOBB01000002">
    <property type="protein sequence ID" value="SEL71425.1"/>
    <property type="molecule type" value="Genomic_DNA"/>
</dbReference>
<feature type="region of interest" description="Disordered" evidence="1">
    <location>
        <begin position="32"/>
        <end position="66"/>
    </location>
</feature>
<keyword evidence="4" id="KW-1185">Reference proteome</keyword>
<name>A0A1H7SFY5_9BACT</name>
<organism evidence="3 4">
    <name type="scientific">Chitinophaga rupis</name>
    <dbReference type="NCBI Taxonomy" id="573321"/>
    <lineage>
        <taxon>Bacteria</taxon>
        <taxon>Pseudomonadati</taxon>
        <taxon>Bacteroidota</taxon>
        <taxon>Chitinophagia</taxon>
        <taxon>Chitinophagales</taxon>
        <taxon>Chitinophagaceae</taxon>
        <taxon>Chitinophaga</taxon>
    </lineage>
</organism>
<feature type="compositionally biased region" description="Basic residues" evidence="1">
    <location>
        <begin position="40"/>
        <end position="57"/>
    </location>
</feature>
<dbReference type="RefSeq" id="WP_143080979.1">
    <property type="nucleotide sequence ID" value="NZ_FOBB01000002.1"/>
</dbReference>
<accession>A0A1H7SFY5</accession>
<feature type="chain" id="PRO_5011462859" description="Acid shock protein" evidence="2">
    <location>
        <begin position="22"/>
        <end position="66"/>
    </location>
</feature>
<keyword evidence="2" id="KW-0732">Signal</keyword>
<evidence type="ECO:0008006" key="5">
    <source>
        <dbReference type="Google" id="ProtNLM"/>
    </source>
</evidence>
<sequence length="66" mass="6851">MKKLGILMAAAMLFVGASAFAGTPVAVKHVAQKEATAPAKKAHKAHKKHHHTAKSKAKTTAAPKAK</sequence>
<proteinExistence type="predicted"/>
<evidence type="ECO:0000313" key="4">
    <source>
        <dbReference type="Proteomes" id="UP000198984"/>
    </source>
</evidence>